<dbReference type="PROSITE" id="PS50887">
    <property type="entry name" value="GGDEF"/>
    <property type="match status" value="1"/>
</dbReference>
<evidence type="ECO:0000313" key="8">
    <source>
        <dbReference type="Proteomes" id="UP001170624"/>
    </source>
</evidence>
<evidence type="ECO:0000256" key="1">
    <source>
        <dbReference type="ARBA" id="ARBA00001946"/>
    </source>
</evidence>
<evidence type="ECO:0000313" key="7">
    <source>
        <dbReference type="EMBL" id="MDO6544564.1"/>
    </source>
</evidence>
<dbReference type="GO" id="GO:0052621">
    <property type="term" value="F:diguanylate cyclase activity"/>
    <property type="evidence" value="ECO:0007669"/>
    <property type="project" value="UniProtKB-EC"/>
</dbReference>
<feature type="transmembrane region" description="Helical" evidence="4">
    <location>
        <begin position="247"/>
        <end position="267"/>
    </location>
</feature>
<dbReference type="FunFam" id="3.30.70.270:FF:000001">
    <property type="entry name" value="Diguanylate cyclase domain protein"/>
    <property type="match status" value="1"/>
</dbReference>
<dbReference type="PROSITE" id="PS50839">
    <property type="entry name" value="CHASE"/>
    <property type="match status" value="1"/>
</dbReference>
<dbReference type="Proteomes" id="UP001170624">
    <property type="component" value="Unassembled WGS sequence"/>
</dbReference>
<gene>
    <name evidence="7" type="ORF">Q4568_18655</name>
</gene>
<dbReference type="InterPro" id="IPR029787">
    <property type="entry name" value="Nucleotide_cyclase"/>
</dbReference>
<dbReference type="InterPro" id="IPR043128">
    <property type="entry name" value="Rev_trsase/Diguanyl_cyclase"/>
</dbReference>
<dbReference type="InterPro" id="IPR050469">
    <property type="entry name" value="Diguanylate_Cyclase"/>
</dbReference>
<dbReference type="RefSeq" id="WP_303500952.1">
    <property type="nucleotide sequence ID" value="NZ_JAUOPU010000026.1"/>
</dbReference>
<dbReference type="InterPro" id="IPR000160">
    <property type="entry name" value="GGDEF_dom"/>
</dbReference>
<dbReference type="SMART" id="SM01079">
    <property type="entry name" value="CHASE"/>
    <property type="match status" value="1"/>
</dbReference>
<evidence type="ECO:0000256" key="3">
    <source>
        <dbReference type="ARBA" id="ARBA00034247"/>
    </source>
</evidence>
<dbReference type="EMBL" id="JAUOPU010000026">
    <property type="protein sequence ID" value="MDO6544564.1"/>
    <property type="molecule type" value="Genomic_DNA"/>
</dbReference>
<evidence type="ECO:0000259" key="6">
    <source>
        <dbReference type="PROSITE" id="PS50887"/>
    </source>
</evidence>
<comment type="catalytic activity">
    <reaction evidence="3">
        <text>2 GTP = 3',3'-c-di-GMP + 2 diphosphate</text>
        <dbReference type="Rhea" id="RHEA:24898"/>
        <dbReference type="ChEBI" id="CHEBI:33019"/>
        <dbReference type="ChEBI" id="CHEBI:37565"/>
        <dbReference type="ChEBI" id="CHEBI:58805"/>
        <dbReference type="EC" id="2.7.7.65"/>
    </reaction>
</comment>
<proteinExistence type="predicted"/>
<dbReference type="Gene3D" id="3.30.70.270">
    <property type="match status" value="1"/>
</dbReference>
<sequence length="441" mass="49976">MNRTIKTTLIILLFMLTELLASELSTVNNNKESAKVINAINKEMKVIFNDALITTEVLKEMVLISENNSISLETFNKMSQTLLSTYNNVDALLLIPNGVVTLVYPYEEHKRAIGHNILQDKNRKQGANQSIVCKKSIIIGPVKLVQNGKQAFILRKGLSNQYGFIGFSSSVIYLDSILNTLENILKLENVTNYSIIGYDPDNGSYYDKVISSKGAVNCNPHKDIINIFNTNWQISISPDDTGIQYRLLSFSVLLVVLFLIISPIKYFNKYRRSEKERCDLQNEAHTDFLTELLNRRGFENRFETLKKENTSGSIAIFDIDFFKNVNDSYGHEVGDKVLVQFSKLCAAKVNSEFTLSRTGGEEFMMLMPHLNQDQAKQYCDQLRESVAKAPFFIQHLHINITVSIGIAYFNGTDTMKSALSYADEALYEAKKTGRNRVCIKD</sequence>
<comment type="cofactor">
    <cofactor evidence="1">
        <name>Mg(2+)</name>
        <dbReference type="ChEBI" id="CHEBI:18420"/>
    </cofactor>
</comment>
<dbReference type="PANTHER" id="PTHR45138:SF9">
    <property type="entry name" value="DIGUANYLATE CYCLASE DGCM-RELATED"/>
    <property type="match status" value="1"/>
</dbReference>
<dbReference type="SUPFAM" id="SSF55073">
    <property type="entry name" value="Nucleotide cyclase"/>
    <property type="match status" value="1"/>
</dbReference>
<accession>A0AAW7YCR1</accession>
<name>A0AAW7YCR1_9GAMM</name>
<dbReference type="AlphaFoldDB" id="A0AAW7YCR1"/>
<keyword evidence="4" id="KW-0472">Membrane</keyword>
<dbReference type="PANTHER" id="PTHR45138">
    <property type="entry name" value="REGULATORY COMPONENTS OF SENSORY TRANSDUCTION SYSTEM"/>
    <property type="match status" value="1"/>
</dbReference>
<evidence type="ECO:0000256" key="4">
    <source>
        <dbReference type="SAM" id="Phobius"/>
    </source>
</evidence>
<keyword evidence="4" id="KW-1133">Transmembrane helix</keyword>
<dbReference type="EC" id="2.7.7.65" evidence="2"/>
<feature type="domain" description="CHASE" evidence="5">
    <location>
        <begin position="96"/>
        <end position="184"/>
    </location>
</feature>
<dbReference type="InterPro" id="IPR006189">
    <property type="entry name" value="CHASE_dom"/>
</dbReference>
<evidence type="ECO:0000256" key="2">
    <source>
        <dbReference type="ARBA" id="ARBA00012528"/>
    </source>
</evidence>
<evidence type="ECO:0000259" key="5">
    <source>
        <dbReference type="PROSITE" id="PS50839"/>
    </source>
</evidence>
<keyword evidence="4" id="KW-0812">Transmembrane</keyword>
<reference evidence="7" key="1">
    <citation type="submission" date="2023-07" db="EMBL/GenBank/DDBJ databases">
        <title>Genome content predicts the carbon catabolic preferences of heterotrophic bacteria.</title>
        <authorList>
            <person name="Gralka M."/>
        </authorList>
    </citation>
    <scope>NUCLEOTIDE SEQUENCE</scope>
    <source>
        <strain evidence="7">G2M05</strain>
    </source>
</reference>
<protein>
    <recommendedName>
        <fullName evidence="2">diguanylate cyclase</fullName>
        <ecNumber evidence="2">2.7.7.65</ecNumber>
    </recommendedName>
</protein>
<dbReference type="NCBIfam" id="TIGR00254">
    <property type="entry name" value="GGDEF"/>
    <property type="match status" value="1"/>
</dbReference>
<dbReference type="Pfam" id="PF00990">
    <property type="entry name" value="GGDEF"/>
    <property type="match status" value="1"/>
</dbReference>
<dbReference type="SMART" id="SM00267">
    <property type="entry name" value="GGDEF"/>
    <property type="match status" value="1"/>
</dbReference>
<dbReference type="CDD" id="cd01949">
    <property type="entry name" value="GGDEF"/>
    <property type="match status" value="1"/>
</dbReference>
<organism evidence="7 8">
    <name type="scientific">Photobacterium sanguinicancri</name>
    <dbReference type="NCBI Taxonomy" id="875932"/>
    <lineage>
        <taxon>Bacteria</taxon>
        <taxon>Pseudomonadati</taxon>
        <taxon>Pseudomonadota</taxon>
        <taxon>Gammaproteobacteria</taxon>
        <taxon>Vibrionales</taxon>
        <taxon>Vibrionaceae</taxon>
        <taxon>Photobacterium</taxon>
    </lineage>
</organism>
<comment type="caution">
    <text evidence="7">The sequence shown here is derived from an EMBL/GenBank/DDBJ whole genome shotgun (WGS) entry which is preliminary data.</text>
</comment>
<feature type="domain" description="GGDEF" evidence="6">
    <location>
        <begin position="310"/>
        <end position="441"/>
    </location>
</feature>